<protein>
    <submittedName>
        <fullName evidence="6">TetR family transcriptional regulator</fullName>
    </submittedName>
</protein>
<sequence length="213" mass="23507">MEDDKVPEVPLRRRRKDDRPAEIIDAALGEFVMNGFAATKLSDVAQRAGVVKGTLYRYFETKEALFRAVVRHLQAENLAVARQAGFQDMIPFAQAVPTMLTRIARTVGTSQIPAIVRMVLAESRSFPDLASIWHDEVVAPMLEVLTAIISGAQARGEVAPGDPRLHAMSLIGPMLMGTLYLEVFRGSSNNWLDLEDLAQQHAITVLKGMELKP</sequence>
<accession>A0A7X4H4E4</accession>
<dbReference type="InterPro" id="IPR009057">
    <property type="entry name" value="Homeodomain-like_sf"/>
</dbReference>
<dbReference type="Pfam" id="PF16859">
    <property type="entry name" value="TetR_C_11"/>
    <property type="match status" value="1"/>
</dbReference>
<comment type="caution">
    <text evidence="6">The sequence shown here is derived from an EMBL/GenBank/DDBJ whole genome shotgun (WGS) entry which is preliminary data.</text>
</comment>
<dbReference type="GO" id="GO:0003700">
    <property type="term" value="F:DNA-binding transcription factor activity"/>
    <property type="evidence" value="ECO:0007669"/>
    <property type="project" value="TreeGrafter"/>
</dbReference>
<dbReference type="InterPro" id="IPR050109">
    <property type="entry name" value="HTH-type_TetR-like_transc_reg"/>
</dbReference>
<dbReference type="PANTHER" id="PTHR30055">
    <property type="entry name" value="HTH-TYPE TRANSCRIPTIONAL REGULATOR RUTR"/>
    <property type="match status" value="1"/>
</dbReference>
<dbReference type="AlphaFoldDB" id="A0A7X4H4E4"/>
<dbReference type="Pfam" id="PF00440">
    <property type="entry name" value="TetR_N"/>
    <property type="match status" value="1"/>
</dbReference>
<evidence type="ECO:0000313" key="7">
    <source>
        <dbReference type="Proteomes" id="UP000469734"/>
    </source>
</evidence>
<evidence type="ECO:0000313" key="6">
    <source>
        <dbReference type="EMBL" id="MYM74069.1"/>
    </source>
</evidence>
<dbReference type="Gene3D" id="1.10.357.10">
    <property type="entry name" value="Tetracycline Repressor, domain 2"/>
    <property type="match status" value="1"/>
</dbReference>
<gene>
    <name evidence="6" type="ORF">GTP56_17950</name>
</gene>
<dbReference type="EMBL" id="WWCR01000019">
    <property type="protein sequence ID" value="MYM74069.1"/>
    <property type="molecule type" value="Genomic_DNA"/>
</dbReference>
<evidence type="ECO:0000256" key="1">
    <source>
        <dbReference type="ARBA" id="ARBA00023015"/>
    </source>
</evidence>
<dbReference type="GO" id="GO:0000976">
    <property type="term" value="F:transcription cis-regulatory region binding"/>
    <property type="evidence" value="ECO:0007669"/>
    <property type="project" value="TreeGrafter"/>
</dbReference>
<evidence type="ECO:0000256" key="2">
    <source>
        <dbReference type="ARBA" id="ARBA00023125"/>
    </source>
</evidence>
<reference evidence="6 7" key="1">
    <citation type="submission" date="2019-12" db="EMBL/GenBank/DDBJ databases">
        <title>Novel species isolated from a subtropical stream in China.</title>
        <authorList>
            <person name="Lu H."/>
        </authorList>
    </citation>
    <scope>NUCLEOTIDE SEQUENCE [LARGE SCALE GENOMIC DNA]</scope>
    <source>
        <strain evidence="6 7">FT134W</strain>
    </source>
</reference>
<proteinExistence type="predicted"/>
<evidence type="ECO:0000256" key="4">
    <source>
        <dbReference type="PROSITE-ProRule" id="PRU00335"/>
    </source>
</evidence>
<evidence type="ECO:0000256" key="3">
    <source>
        <dbReference type="ARBA" id="ARBA00023163"/>
    </source>
</evidence>
<feature type="DNA-binding region" description="H-T-H motif" evidence="4">
    <location>
        <begin position="40"/>
        <end position="59"/>
    </location>
</feature>
<keyword evidence="1" id="KW-0805">Transcription regulation</keyword>
<keyword evidence="2 4" id="KW-0238">DNA-binding</keyword>
<name>A0A7X4H4E4_9BURK</name>
<dbReference type="SUPFAM" id="SSF48498">
    <property type="entry name" value="Tetracyclin repressor-like, C-terminal domain"/>
    <property type="match status" value="1"/>
</dbReference>
<dbReference type="InterPro" id="IPR001647">
    <property type="entry name" value="HTH_TetR"/>
</dbReference>
<keyword evidence="3" id="KW-0804">Transcription</keyword>
<dbReference type="InterPro" id="IPR036271">
    <property type="entry name" value="Tet_transcr_reg_TetR-rel_C_sf"/>
</dbReference>
<dbReference type="PRINTS" id="PR00455">
    <property type="entry name" value="HTHTETR"/>
</dbReference>
<dbReference type="PANTHER" id="PTHR30055:SF223">
    <property type="entry name" value="HTH-TYPE TRANSCRIPTIONAL REGULATOR UIDR"/>
    <property type="match status" value="1"/>
</dbReference>
<evidence type="ECO:0000259" key="5">
    <source>
        <dbReference type="PROSITE" id="PS50977"/>
    </source>
</evidence>
<dbReference type="InterPro" id="IPR011075">
    <property type="entry name" value="TetR_C"/>
</dbReference>
<dbReference type="PROSITE" id="PS50977">
    <property type="entry name" value="HTH_TETR_2"/>
    <property type="match status" value="1"/>
</dbReference>
<organism evidence="6 7">
    <name type="scientific">Duganella margarita</name>
    <dbReference type="NCBI Taxonomy" id="2692170"/>
    <lineage>
        <taxon>Bacteria</taxon>
        <taxon>Pseudomonadati</taxon>
        <taxon>Pseudomonadota</taxon>
        <taxon>Betaproteobacteria</taxon>
        <taxon>Burkholderiales</taxon>
        <taxon>Oxalobacteraceae</taxon>
        <taxon>Telluria group</taxon>
        <taxon>Duganella</taxon>
    </lineage>
</organism>
<feature type="domain" description="HTH tetR-type" evidence="5">
    <location>
        <begin position="17"/>
        <end position="77"/>
    </location>
</feature>
<dbReference type="Proteomes" id="UP000469734">
    <property type="component" value="Unassembled WGS sequence"/>
</dbReference>
<dbReference type="SUPFAM" id="SSF46689">
    <property type="entry name" value="Homeodomain-like"/>
    <property type="match status" value="1"/>
</dbReference>